<evidence type="ECO:0000256" key="2">
    <source>
        <dbReference type="ARBA" id="ARBA00023239"/>
    </source>
</evidence>
<dbReference type="RefSeq" id="WP_211040675.1">
    <property type="nucleotide sequence ID" value="NZ_JAELVF020000001.1"/>
</dbReference>
<dbReference type="Gene3D" id="3.10.129.10">
    <property type="entry name" value="Hotdog Thioesterase"/>
    <property type="match status" value="2"/>
</dbReference>
<evidence type="ECO:0000313" key="5">
    <source>
        <dbReference type="EMBL" id="MBU7597293.1"/>
    </source>
</evidence>
<dbReference type="AlphaFoldDB" id="A0A949JC08"/>
<dbReference type="Pfam" id="PF22818">
    <property type="entry name" value="ApeI-like"/>
    <property type="match status" value="1"/>
</dbReference>
<proteinExistence type="inferred from homology"/>
<dbReference type="InterPro" id="IPR054545">
    <property type="entry name" value="ApeI-like"/>
</dbReference>
<dbReference type="SUPFAM" id="SSF54637">
    <property type="entry name" value="Thioesterase/thiol ester dehydrase-isomerase"/>
    <property type="match status" value="2"/>
</dbReference>
<dbReference type="PANTHER" id="PTHR30272:SF1">
    <property type="entry name" value="3-HYDROXYACYL-[ACYL-CARRIER-PROTEIN] DEHYDRATASE"/>
    <property type="match status" value="1"/>
</dbReference>
<dbReference type="InterPro" id="IPR013114">
    <property type="entry name" value="FabA_FabZ"/>
</dbReference>
<feature type="domain" description="ApeI dehydratase-like" evidence="4">
    <location>
        <begin position="42"/>
        <end position="117"/>
    </location>
</feature>
<dbReference type="PANTHER" id="PTHR30272">
    <property type="entry name" value="3-HYDROXYACYL-[ACYL-CARRIER-PROTEIN] DEHYDRATASE"/>
    <property type="match status" value="1"/>
</dbReference>
<reference evidence="5" key="1">
    <citation type="submission" date="2021-06" db="EMBL/GenBank/DDBJ databases">
        <title>Sequencing of actinobacteria type strains.</title>
        <authorList>
            <person name="Nguyen G.-S."/>
            <person name="Wentzel A."/>
        </authorList>
    </citation>
    <scope>NUCLEOTIDE SEQUENCE</scope>
    <source>
        <strain evidence="5">P38-E01</strain>
    </source>
</reference>
<dbReference type="InterPro" id="IPR029069">
    <property type="entry name" value="HotDog_dom_sf"/>
</dbReference>
<evidence type="ECO:0000256" key="1">
    <source>
        <dbReference type="ARBA" id="ARBA00009174"/>
    </source>
</evidence>
<feature type="region of interest" description="Disordered" evidence="3">
    <location>
        <begin position="1"/>
        <end position="23"/>
    </location>
</feature>
<keyword evidence="6" id="KW-1185">Reference proteome</keyword>
<evidence type="ECO:0000256" key="3">
    <source>
        <dbReference type="SAM" id="MobiDB-lite"/>
    </source>
</evidence>
<evidence type="ECO:0000259" key="4">
    <source>
        <dbReference type="Pfam" id="PF22818"/>
    </source>
</evidence>
<gene>
    <name evidence="5" type="ORF">JGS22_006500</name>
</gene>
<keyword evidence="2" id="KW-0456">Lyase</keyword>
<dbReference type="EMBL" id="JAELVF020000001">
    <property type="protein sequence ID" value="MBU7597293.1"/>
    <property type="molecule type" value="Genomic_DNA"/>
</dbReference>
<dbReference type="Proteomes" id="UP000694501">
    <property type="component" value="Unassembled WGS sequence"/>
</dbReference>
<accession>A0A949JC08</accession>
<dbReference type="Pfam" id="PF07977">
    <property type="entry name" value="FabA"/>
    <property type="match status" value="1"/>
</dbReference>
<organism evidence="5 6">
    <name type="scientific">Streptomyces tardus</name>
    <dbReference type="NCBI Taxonomy" id="2780544"/>
    <lineage>
        <taxon>Bacteria</taxon>
        <taxon>Bacillati</taxon>
        <taxon>Actinomycetota</taxon>
        <taxon>Actinomycetes</taxon>
        <taxon>Kitasatosporales</taxon>
        <taxon>Streptomycetaceae</taxon>
        <taxon>Streptomyces</taxon>
    </lineage>
</organism>
<comment type="caution">
    <text evidence="5">The sequence shown here is derived from an EMBL/GenBank/DDBJ whole genome shotgun (WGS) entry which is preliminary data.</text>
</comment>
<comment type="similarity">
    <text evidence="1">Belongs to the thioester dehydratase family. FabZ subfamily.</text>
</comment>
<name>A0A949JC08_9ACTN</name>
<evidence type="ECO:0000313" key="6">
    <source>
        <dbReference type="Proteomes" id="UP000694501"/>
    </source>
</evidence>
<protein>
    <recommendedName>
        <fullName evidence="4">ApeI dehydratase-like domain-containing protein</fullName>
    </recommendedName>
</protein>
<dbReference type="GO" id="GO:0016829">
    <property type="term" value="F:lyase activity"/>
    <property type="evidence" value="ECO:0007669"/>
    <property type="project" value="UniProtKB-KW"/>
</dbReference>
<sequence>MTGPLLAPGGSVGTRPTGPRGYASPLRAVDRLEVLAREPHPRFVLYKTVDPEDPYMAGHFPGLTLLPAVFVLEGLRQAMTALLGVEEPLNLVEVRSARWLAPMQGGDEVRLDVAAEPLADGLWQLKADGVRQDGTPVAAVKVVLGDRTAAPAGDWPAPRAHGAHGGEAGRFADGVEGPDYARILELLPVRHPMLLVDRVEALEPGRRIVVAKAISGSEPCYQGLDDGLPLSRYMFPRALMLESFGQSSVLLWLCSDASEGVLVAAAFRDCRFHGEVRPGAVLRHEVWIERLMADNVFVSGRTWDGDRCVMTVGSLIGSARPRTQVDRTAVPDT</sequence>